<evidence type="ECO:0000313" key="5">
    <source>
        <dbReference type="EMBL" id="KAK4145993.1"/>
    </source>
</evidence>
<evidence type="ECO:0000256" key="1">
    <source>
        <dbReference type="ARBA" id="ARBA00007374"/>
    </source>
</evidence>
<comment type="similarity">
    <text evidence="1 4">Belongs to the inositol phosphokinase (IPK) family.</text>
</comment>
<reference evidence="5" key="1">
    <citation type="journal article" date="2023" name="Mol. Phylogenet. Evol.">
        <title>Genome-scale phylogeny and comparative genomics of the fungal order Sordariales.</title>
        <authorList>
            <person name="Hensen N."/>
            <person name="Bonometti L."/>
            <person name="Westerberg I."/>
            <person name="Brannstrom I.O."/>
            <person name="Guillou S."/>
            <person name="Cros-Aarteil S."/>
            <person name="Calhoun S."/>
            <person name="Haridas S."/>
            <person name="Kuo A."/>
            <person name="Mondo S."/>
            <person name="Pangilinan J."/>
            <person name="Riley R."/>
            <person name="LaButti K."/>
            <person name="Andreopoulos B."/>
            <person name="Lipzen A."/>
            <person name="Chen C."/>
            <person name="Yan M."/>
            <person name="Daum C."/>
            <person name="Ng V."/>
            <person name="Clum A."/>
            <person name="Steindorff A."/>
            <person name="Ohm R.A."/>
            <person name="Martin F."/>
            <person name="Silar P."/>
            <person name="Natvig D.O."/>
            <person name="Lalanne C."/>
            <person name="Gautier V."/>
            <person name="Ament-Velasquez S.L."/>
            <person name="Kruys A."/>
            <person name="Hutchinson M.I."/>
            <person name="Powell A.J."/>
            <person name="Barry K."/>
            <person name="Miller A.N."/>
            <person name="Grigoriev I.V."/>
            <person name="Debuchy R."/>
            <person name="Gladieux P."/>
            <person name="Hiltunen Thoren M."/>
            <person name="Johannesson H."/>
        </authorList>
    </citation>
    <scope>NUCLEOTIDE SEQUENCE</scope>
    <source>
        <strain evidence="5">CBS 141.50</strain>
    </source>
</reference>
<dbReference type="PANTHER" id="PTHR12400">
    <property type="entry name" value="INOSITOL POLYPHOSPHATE KINASE"/>
    <property type="match status" value="1"/>
</dbReference>
<name>A0AAN6V6X7_9PEZI</name>
<evidence type="ECO:0000256" key="2">
    <source>
        <dbReference type="ARBA" id="ARBA00022679"/>
    </source>
</evidence>
<dbReference type="RefSeq" id="XP_062639364.1">
    <property type="nucleotide sequence ID" value="XM_062783108.1"/>
</dbReference>
<accession>A0AAN6V6X7</accession>
<protein>
    <recommendedName>
        <fullName evidence="4">Kinase</fullName>
        <ecNumber evidence="4">2.7.-.-</ecNumber>
    </recommendedName>
</protein>
<dbReference type="GO" id="GO:0005634">
    <property type="term" value="C:nucleus"/>
    <property type="evidence" value="ECO:0007669"/>
    <property type="project" value="TreeGrafter"/>
</dbReference>
<dbReference type="EMBL" id="MU853564">
    <property type="protein sequence ID" value="KAK4145993.1"/>
    <property type="molecule type" value="Genomic_DNA"/>
</dbReference>
<dbReference type="AlphaFoldDB" id="A0AAN6V6X7"/>
<dbReference type="GO" id="GO:0005737">
    <property type="term" value="C:cytoplasm"/>
    <property type="evidence" value="ECO:0007669"/>
    <property type="project" value="TreeGrafter"/>
</dbReference>
<dbReference type="Proteomes" id="UP001302676">
    <property type="component" value="Unassembled WGS sequence"/>
</dbReference>
<dbReference type="GO" id="GO:0000824">
    <property type="term" value="F:inositol-1,4,5,6-tetrakisphosphate 3-kinase activity"/>
    <property type="evidence" value="ECO:0007669"/>
    <property type="project" value="TreeGrafter"/>
</dbReference>
<dbReference type="SUPFAM" id="SSF56104">
    <property type="entry name" value="SAICAR synthase-like"/>
    <property type="match status" value="1"/>
</dbReference>
<evidence type="ECO:0000256" key="4">
    <source>
        <dbReference type="RuleBase" id="RU363090"/>
    </source>
</evidence>
<comment type="caution">
    <text evidence="5">The sequence shown here is derived from an EMBL/GenBank/DDBJ whole genome shotgun (WGS) entry which is preliminary data.</text>
</comment>
<organism evidence="5 6">
    <name type="scientific">Dichotomopilus funicola</name>
    <dbReference type="NCBI Taxonomy" id="1934379"/>
    <lineage>
        <taxon>Eukaryota</taxon>
        <taxon>Fungi</taxon>
        <taxon>Dikarya</taxon>
        <taxon>Ascomycota</taxon>
        <taxon>Pezizomycotina</taxon>
        <taxon>Sordariomycetes</taxon>
        <taxon>Sordariomycetidae</taxon>
        <taxon>Sordariales</taxon>
        <taxon>Chaetomiaceae</taxon>
        <taxon>Dichotomopilus</taxon>
    </lineage>
</organism>
<dbReference type="GO" id="GO:0032958">
    <property type="term" value="P:inositol phosphate biosynthetic process"/>
    <property type="evidence" value="ECO:0007669"/>
    <property type="project" value="InterPro"/>
</dbReference>
<proteinExistence type="inferred from homology"/>
<dbReference type="PANTHER" id="PTHR12400:SF103">
    <property type="entry name" value="INOSITOL POLYPHOSPHATE MULTIKINASE"/>
    <property type="match status" value="1"/>
</dbReference>
<dbReference type="InterPro" id="IPR005522">
    <property type="entry name" value="IPK"/>
</dbReference>
<dbReference type="GO" id="GO:0046854">
    <property type="term" value="P:phosphatidylinositol phosphate biosynthetic process"/>
    <property type="evidence" value="ECO:0007669"/>
    <property type="project" value="TreeGrafter"/>
</dbReference>
<dbReference type="EC" id="2.7.-.-" evidence="4"/>
<dbReference type="GeneID" id="87819721"/>
<reference evidence="5" key="2">
    <citation type="submission" date="2023-05" db="EMBL/GenBank/DDBJ databases">
        <authorList>
            <consortium name="Lawrence Berkeley National Laboratory"/>
            <person name="Steindorff A."/>
            <person name="Hensen N."/>
            <person name="Bonometti L."/>
            <person name="Westerberg I."/>
            <person name="Brannstrom I.O."/>
            <person name="Guillou S."/>
            <person name="Cros-Aarteil S."/>
            <person name="Calhoun S."/>
            <person name="Haridas S."/>
            <person name="Kuo A."/>
            <person name="Mondo S."/>
            <person name="Pangilinan J."/>
            <person name="Riley R."/>
            <person name="Labutti K."/>
            <person name="Andreopoulos B."/>
            <person name="Lipzen A."/>
            <person name="Chen C."/>
            <person name="Yanf M."/>
            <person name="Daum C."/>
            <person name="Ng V."/>
            <person name="Clum A."/>
            <person name="Ohm R."/>
            <person name="Martin F."/>
            <person name="Silar P."/>
            <person name="Natvig D."/>
            <person name="Lalanne C."/>
            <person name="Gautier V."/>
            <person name="Ament-Velasquez S.L."/>
            <person name="Kruys A."/>
            <person name="Hutchinson M.I."/>
            <person name="Powell A.J."/>
            <person name="Barry K."/>
            <person name="Miller A.N."/>
            <person name="Grigoriev I.V."/>
            <person name="Debuchy R."/>
            <person name="Gladieux P."/>
            <person name="Thoren M.H."/>
            <person name="Johannesson H."/>
        </authorList>
    </citation>
    <scope>NUCLEOTIDE SEQUENCE</scope>
    <source>
        <strain evidence="5">CBS 141.50</strain>
    </source>
</reference>
<dbReference type="Gene3D" id="3.30.470.160">
    <property type="entry name" value="Inositol polyphosphate kinase"/>
    <property type="match status" value="1"/>
</dbReference>
<dbReference type="InterPro" id="IPR038286">
    <property type="entry name" value="IPK_sf"/>
</dbReference>
<keyword evidence="3 4" id="KW-0418">Kinase</keyword>
<dbReference type="GO" id="GO:0008440">
    <property type="term" value="F:inositol-1,4,5-trisphosphate 3-kinase activity"/>
    <property type="evidence" value="ECO:0007669"/>
    <property type="project" value="TreeGrafter"/>
</dbReference>
<gene>
    <name evidence="5" type="ORF">C8A04DRAFT_35284</name>
</gene>
<sequence>MAGGRQLPAHADLQPYNHAVAGHDGTLSDIDGELFIKPCVQQEIDFYETTFRDHPDFASLMPIYFGTLSLNDATDIDSLNEQLPGVADHMSQGLKEEAVNMAKAAVAEAEAEAAAEAAAQPVDISWRPNKNRKLATNKSVVLQNTTHGFKKPNILDAKLGRRLWADDAPPEKRKRFEEISRQTTNGTHGFRIAGMRVYKGSADPEELDEQGFKVYDRDYGRLSVNKDTIVEELGKFIFNESAGIDRELGQAVAQAFVADLKRVEEVLASSETRMYSASLLFTFEGDGKALRAAIEENNDVVEKVNGLGEQVDEDGLLGEEELVAVTGIDASALPGVIEGDVKVVELMGEVEDGELEEADEDDELSKLPRIYSLKLIDFAHAEWVPGQGPDENNLLGVRSLIKIFEELSQ</sequence>
<evidence type="ECO:0000256" key="3">
    <source>
        <dbReference type="ARBA" id="ARBA00022777"/>
    </source>
</evidence>
<keyword evidence="6" id="KW-1185">Reference proteome</keyword>
<evidence type="ECO:0000313" key="6">
    <source>
        <dbReference type="Proteomes" id="UP001302676"/>
    </source>
</evidence>
<keyword evidence="2 4" id="KW-0808">Transferase</keyword>
<dbReference type="Pfam" id="PF03770">
    <property type="entry name" value="IPK"/>
    <property type="match status" value="1"/>
</dbReference>